<dbReference type="InterPro" id="IPR036390">
    <property type="entry name" value="WH_DNA-bd_sf"/>
</dbReference>
<dbReference type="SMART" id="SM00344">
    <property type="entry name" value="HTH_ASNC"/>
    <property type="match status" value="2"/>
</dbReference>
<name>A0ABT7C9T5_9MICO</name>
<evidence type="ECO:0000256" key="3">
    <source>
        <dbReference type="ARBA" id="ARBA00023163"/>
    </source>
</evidence>
<keyword evidence="1" id="KW-0805">Transcription regulation</keyword>
<proteinExistence type="predicted"/>
<dbReference type="InterPro" id="IPR019887">
    <property type="entry name" value="Tscrpt_reg_AsnC/Lrp_C"/>
</dbReference>
<feature type="domain" description="HTH asnC-type" evidence="4">
    <location>
        <begin position="154"/>
        <end position="214"/>
    </location>
</feature>
<evidence type="ECO:0000313" key="6">
    <source>
        <dbReference type="Proteomes" id="UP001170379"/>
    </source>
</evidence>
<dbReference type="InterPro" id="IPR019888">
    <property type="entry name" value="Tscrpt_reg_AsnC-like"/>
</dbReference>
<gene>
    <name evidence="5" type="ORF">C7K25_08475</name>
</gene>
<dbReference type="Pfam" id="PF01037">
    <property type="entry name" value="AsnC_trans_reg"/>
    <property type="match status" value="1"/>
</dbReference>
<dbReference type="RefSeq" id="WP_026936931.1">
    <property type="nucleotide sequence ID" value="NZ_CP028426.1"/>
</dbReference>
<dbReference type="Pfam" id="PF13404">
    <property type="entry name" value="HTH_AsnC-type"/>
    <property type="match status" value="1"/>
</dbReference>
<evidence type="ECO:0000259" key="4">
    <source>
        <dbReference type="PROSITE" id="PS50956"/>
    </source>
</evidence>
<evidence type="ECO:0000256" key="1">
    <source>
        <dbReference type="ARBA" id="ARBA00023015"/>
    </source>
</evidence>
<comment type="caution">
    <text evidence="5">The sequence shown here is derived from an EMBL/GenBank/DDBJ whole genome shotgun (WGS) entry which is preliminary data.</text>
</comment>
<dbReference type="PROSITE" id="PS50956">
    <property type="entry name" value="HTH_ASNC_2"/>
    <property type="match status" value="1"/>
</dbReference>
<dbReference type="Proteomes" id="UP001170379">
    <property type="component" value="Unassembled WGS sequence"/>
</dbReference>
<organism evidence="5 6">
    <name type="scientific">Gulosibacter molinativorax</name>
    <dbReference type="NCBI Taxonomy" id="256821"/>
    <lineage>
        <taxon>Bacteria</taxon>
        <taxon>Bacillati</taxon>
        <taxon>Actinomycetota</taxon>
        <taxon>Actinomycetes</taxon>
        <taxon>Micrococcales</taxon>
        <taxon>Microbacteriaceae</taxon>
        <taxon>Gulosibacter</taxon>
    </lineage>
</organism>
<dbReference type="InterPro" id="IPR011008">
    <property type="entry name" value="Dimeric_a/b-barrel"/>
</dbReference>
<dbReference type="Gene3D" id="1.10.10.10">
    <property type="entry name" value="Winged helix-like DNA-binding domain superfamily/Winged helix DNA-binding domain"/>
    <property type="match status" value="2"/>
</dbReference>
<keyword evidence="6" id="KW-1185">Reference proteome</keyword>
<dbReference type="Gene3D" id="3.30.70.920">
    <property type="match status" value="2"/>
</dbReference>
<reference evidence="5" key="1">
    <citation type="submission" date="2018-03" db="EMBL/GenBank/DDBJ databases">
        <authorList>
            <person name="Nunes O.C."/>
            <person name="Lopes A.R."/>
            <person name="Froufe H."/>
            <person name="Munoz-Merida A."/>
            <person name="Barroso C."/>
            <person name="Egas C."/>
        </authorList>
    </citation>
    <scope>NUCLEOTIDE SEQUENCE</scope>
    <source>
        <strain evidence="5">ON4</strain>
    </source>
</reference>
<dbReference type="InterPro" id="IPR000485">
    <property type="entry name" value="AsnC-type_HTH_dom"/>
</dbReference>
<dbReference type="SUPFAM" id="SSF54909">
    <property type="entry name" value="Dimeric alpha+beta barrel"/>
    <property type="match status" value="2"/>
</dbReference>
<sequence>MSEPLVELDERLVTALRSDPRASMISIAKDIGAPRSLVTSRLRQMFDDGELRVVAALHPEFSGKNVIAHVSVRTHGPIEPVLEMVSERKDAVFVSVTSGAHDFIFEARAETHAQLDELLAEVRARPEVARINSLVYSRVYKGYLEHETLAPIQIDEVDSELLRHLELDGRTSWQDLAEEVGLSGSAVRVRVNRLLDAHLAKIVVVQDRGRLGQVLTSGVGLTLHGSAEDALPEFGRLPFVEFAVSTIGRFDAVMTVRATSAGGLHAAFETLRAHPSVHGFESWTHLKSVKEDPTRRI</sequence>
<keyword evidence="3" id="KW-0804">Transcription</keyword>
<dbReference type="EMBL" id="PXVD01000012">
    <property type="protein sequence ID" value="MDJ1371401.1"/>
    <property type="molecule type" value="Genomic_DNA"/>
</dbReference>
<dbReference type="SUPFAM" id="SSF46785">
    <property type="entry name" value="Winged helix' DNA-binding domain"/>
    <property type="match status" value="2"/>
</dbReference>
<accession>A0ABT7C9T5</accession>
<dbReference type="PRINTS" id="PR00033">
    <property type="entry name" value="HTHASNC"/>
</dbReference>
<evidence type="ECO:0000256" key="2">
    <source>
        <dbReference type="ARBA" id="ARBA00023125"/>
    </source>
</evidence>
<reference evidence="5" key="2">
    <citation type="journal article" date="2022" name="Sci. Rep.">
        <title>In silico prediction of the enzymes involved in the degradation of the herbicide molinate by Gulosibacter molinativorax ON4T.</title>
        <authorList>
            <person name="Lopes A.R."/>
            <person name="Bunin E."/>
            <person name="Viana A.T."/>
            <person name="Froufe H."/>
            <person name="Munoz-Merida A."/>
            <person name="Pinho D."/>
            <person name="Figueiredo J."/>
            <person name="Barroso C."/>
            <person name="Vaz-Moreira I."/>
            <person name="Bellanger X."/>
            <person name="Egas C."/>
            <person name="Nunes O.C."/>
        </authorList>
    </citation>
    <scope>NUCLEOTIDE SEQUENCE</scope>
    <source>
        <strain evidence="5">ON4</strain>
    </source>
</reference>
<protein>
    <submittedName>
        <fullName evidence="5">Lrp/AsnC family transcriptional regulator</fullName>
    </submittedName>
</protein>
<dbReference type="PANTHER" id="PTHR30154:SF34">
    <property type="entry name" value="TRANSCRIPTIONAL REGULATOR AZLB"/>
    <property type="match status" value="1"/>
</dbReference>
<evidence type="ECO:0000313" key="5">
    <source>
        <dbReference type="EMBL" id="MDJ1371401.1"/>
    </source>
</evidence>
<keyword evidence="2" id="KW-0238">DNA-binding</keyword>
<dbReference type="PANTHER" id="PTHR30154">
    <property type="entry name" value="LEUCINE-RESPONSIVE REGULATORY PROTEIN"/>
    <property type="match status" value="1"/>
</dbReference>
<dbReference type="InterPro" id="IPR036388">
    <property type="entry name" value="WH-like_DNA-bd_sf"/>
</dbReference>